<sequence length="76" mass="8234">MLLFGLLLLTSALAGQRPGTRAESNLSSKLQLASNKEQNGNENYFQLSSVPEMFRKLSDASSLGLGLHRAGERLLS</sequence>
<protein>
    <submittedName>
        <fullName evidence="2">Uncharacterized protein</fullName>
    </submittedName>
</protein>
<keyword evidence="1" id="KW-0732">Signal</keyword>
<feature type="signal peptide" evidence="1">
    <location>
        <begin position="1"/>
        <end position="22"/>
    </location>
</feature>
<reference evidence="2 3" key="1">
    <citation type="submission" date="2019-06" db="EMBL/GenBank/DDBJ databases">
        <title>Discovery of a novel chromosome fission-fusion reversal in muntjac.</title>
        <authorList>
            <person name="Mudd A.B."/>
            <person name="Bredeson J.V."/>
            <person name="Baum R."/>
            <person name="Hockemeyer D."/>
            <person name="Rokhsar D.S."/>
        </authorList>
    </citation>
    <scope>NUCLEOTIDE SEQUENCE [LARGE SCALE GENOMIC DNA]</scope>
    <source>
        <strain evidence="2">UTSW_UCB_Mm</strain>
        <tissue evidence="2">Fibroblast cell line</tissue>
    </source>
</reference>
<dbReference type="EMBL" id="VCEA01000001">
    <property type="protein sequence ID" value="KAB0363107.1"/>
    <property type="molecule type" value="Genomic_DNA"/>
</dbReference>
<comment type="caution">
    <text evidence="2">The sequence shown here is derived from an EMBL/GenBank/DDBJ whole genome shotgun (WGS) entry which is preliminary data.</text>
</comment>
<keyword evidence="3" id="KW-1185">Reference proteome</keyword>
<dbReference type="AlphaFoldDB" id="A0A5N3WQC2"/>
<proteinExistence type="predicted"/>
<name>A0A5N3WQC2_MUNMU</name>
<gene>
    <name evidence="2" type="ORF">FD754_007263</name>
</gene>
<feature type="chain" id="PRO_5024416746" evidence="1">
    <location>
        <begin position="23"/>
        <end position="76"/>
    </location>
</feature>
<organism evidence="2 3">
    <name type="scientific">Muntiacus muntjak</name>
    <name type="common">Barking deer</name>
    <name type="synonym">Indian muntjac</name>
    <dbReference type="NCBI Taxonomy" id="9888"/>
    <lineage>
        <taxon>Eukaryota</taxon>
        <taxon>Metazoa</taxon>
        <taxon>Chordata</taxon>
        <taxon>Craniata</taxon>
        <taxon>Vertebrata</taxon>
        <taxon>Euteleostomi</taxon>
        <taxon>Mammalia</taxon>
        <taxon>Eutheria</taxon>
        <taxon>Laurasiatheria</taxon>
        <taxon>Artiodactyla</taxon>
        <taxon>Ruminantia</taxon>
        <taxon>Pecora</taxon>
        <taxon>Cervidae</taxon>
        <taxon>Muntiacinae</taxon>
        <taxon>Muntiacus</taxon>
    </lineage>
</organism>
<evidence type="ECO:0000313" key="3">
    <source>
        <dbReference type="Proteomes" id="UP000326458"/>
    </source>
</evidence>
<accession>A0A5N3WQC2</accession>
<evidence type="ECO:0000313" key="2">
    <source>
        <dbReference type="EMBL" id="KAB0363107.1"/>
    </source>
</evidence>
<dbReference type="Proteomes" id="UP000326458">
    <property type="component" value="Unassembled WGS sequence"/>
</dbReference>
<evidence type="ECO:0000256" key="1">
    <source>
        <dbReference type="SAM" id="SignalP"/>
    </source>
</evidence>